<dbReference type="AlphaFoldDB" id="A0A061EEQ2"/>
<dbReference type="Proteomes" id="UP000026915">
    <property type="component" value="Chromosome 2"/>
</dbReference>
<keyword evidence="2" id="KW-1185">Reference proteome</keyword>
<organism evidence="1 2">
    <name type="scientific">Theobroma cacao</name>
    <name type="common">Cacao</name>
    <name type="synonym">Cocoa</name>
    <dbReference type="NCBI Taxonomy" id="3641"/>
    <lineage>
        <taxon>Eukaryota</taxon>
        <taxon>Viridiplantae</taxon>
        <taxon>Streptophyta</taxon>
        <taxon>Embryophyta</taxon>
        <taxon>Tracheophyta</taxon>
        <taxon>Spermatophyta</taxon>
        <taxon>Magnoliopsida</taxon>
        <taxon>eudicotyledons</taxon>
        <taxon>Gunneridae</taxon>
        <taxon>Pentapetalae</taxon>
        <taxon>rosids</taxon>
        <taxon>malvids</taxon>
        <taxon>Malvales</taxon>
        <taxon>Malvaceae</taxon>
        <taxon>Byttnerioideae</taxon>
        <taxon>Theobroma</taxon>
    </lineage>
</organism>
<dbReference type="HOGENOM" id="CLU_2709813_0_0_1"/>
<gene>
    <name evidence="1" type="ORF">TCM_010660</name>
</gene>
<accession>A0A061EEQ2</accession>
<reference evidence="1 2" key="1">
    <citation type="journal article" date="2013" name="Genome Biol.">
        <title>The genome sequence of the most widely cultivated cacao type and its use to identify candidate genes regulating pod color.</title>
        <authorList>
            <person name="Motamayor J.C."/>
            <person name="Mockaitis K."/>
            <person name="Schmutz J."/>
            <person name="Haiminen N."/>
            <person name="Iii D.L."/>
            <person name="Cornejo O."/>
            <person name="Findley S.D."/>
            <person name="Zheng P."/>
            <person name="Utro F."/>
            <person name="Royaert S."/>
            <person name="Saski C."/>
            <person name="Jenkins J."/>
            <person name="Podicheti R."/>
            <person name="Zhao M."/>
            <person name="Scheffler B.E."/>
            <person name="Stack J.C."/>
            <person name="Feltus F.A."/>
            <person name="Mustiga G.M."/>
            <person name="Amores F."/>
            <person name="Phillips W."/>
            <person name="Marelli J.P."/>
            <person name="May G.D."/>
            <person name="Shapiro H."/>
            <person name="Ma J."/>
            <person name="Bustamante C.D."/>
            <person name="Schnell R.J."/>
            <person name="Main D."/>
            <person name="Gilbert D."/>
            <person name="Parida L."/>
            <person name="Kuhn D.N."/>
        </authorList>
    </citation>
    <scope>NUCLEOTIDE SEQUENCE [LARGE SCALE GENOMIC DNA]</scope>
    <source>
        <strain evidence="2">cv. Matina 1-6</strain>
    </source>
</reference>
<evidence type="ECO:0000313" key="1">
    <source>
        <dbReference type="EMBL" id="EOY00729.1"/>
    </source>
</evidence>
<evidence type="ECO:0000313" key="2">
    <source>
        <dbReference type="Proteomes" id="UP000026915"/>
    </source>
</evidence>
<name>A0A061EEQ2_THECC</name>
<dbReference type="InParanoid" id="A0A061EEQ2"/>
<dbReference type="Gramene" id="EOY00729">
    <property type="protein sequence ID" value="EOY00729"/>
    <property type="gene ID" value="TCM_010660"/>
</dbReference>
<sequence>MFSLSWAVIKTGKFSSFMEVLLCQFQPLATSRPTYLPRLVPLFFKHWGSHYSFISTLDRFHESPISETKKFHP</sequence>
<dbReference type="EMBL" id="CM001880">
    <property type="protein sequence ID" value="EOY00729.1"/>
    <property type="molecule type" value="Genomic_DNA"/>
</dbReference>
<protein>
    <submittedName>
        <fullName evidence="1">Uncharacterized protein</fullName>
    </submittedName>
</protein>
<proteinExistence type="predicted"/>